<dbReference type="SUPFAM" id="SSF56112">
    <property type="entry name" value="Protein kinase-like (PK-like)"/>
    <property type="match status" value="1"/>
</dbReference>
<dbReference type="InterPro" id="IPR011009">
    <property type="entry name" value="Kinase-like_dom_sf"/>
</dbReference>
<dbReference type="EMBL" id="BOPF01000004">
    <property type="protein sequence ID" value="GIJ44791.1"/>
    <property type="molecule type" value="Genomic_DNA"/>
</dbReference>
<organism evidence="1 2">
    <name type="scientific">Virgisporangium aliadipatigenens</name>
    <dbReference type="NCBI Taxonomy" id="741659"/>
    <lineage>
        <taxon>Bacteria</taxon>
        <taxon>Bacillati</taxon>
        <taxon>Actinomycetota</taxon>
        <taxon>Actinomycetes</taxon>
        <taxon>Micromonosporales</taxon>
        <taxon>Micromonosporaceae</taxon>
        <taxon>Virgisporangium</taxon>
    </lineage>
</organism>
<reference evidence="1" key="1">
    <citation type="submission" date="2021-01" db="EMBL/GenBank/DDBJ databases">
        <title>Whole genome shotgun sequence of Virgisporangium aliadipatigenens NBRC 105644.</title>
        <authorList>
            <person name="Komaki H."/>
            <person name="Tamura T."/>
        </authorList>
    </citation>
    <scope>NUCLEOTIDE SEQUENCE</scope>
    <source>
        <strain evidence="1">NBRC 105644</strain>
    </source>
</reference>
<dbReference type="Proteomes" id="UP000619260">
    <property type="component" value="Unassembled WGS sequence"/>
</dbReference>
<dbReference type="AlphaFoldDB" id="A0A8J3YGS3"/>
<proteinExistence type="predicted"/>
<protein>
    <recommendedName>
        <fullName evidence="3">Aminoglycoside phosphotransferase domain-containing protein</fullName>
    </recommendedName>
</protein>
<keyword evidence="2" id="KW-1185">Reference proteome</keyword>
<sequence>MPVRTAPASLSSADANLRAAYVREVLDLLYPGADPGGGTEFLMIPDRRRPRLLVPSADRRIAAAAVARYAEPQSRLARVKRDAVVMALRSGASSALLRDRVRANNGTDTIETYLRQVLGTDLYLSVHIGPARANRKPIVQVLAADGTTLAFVKLGTNELTRRLVRDEAAALRTLGATTLRAVRVPDLLHTGTWRRHEVLVQCALPVWEPRVALASDGCAEAMREVALSCGITRARLAGSAYWATLGTRLAAVTEHPEGHQLSRAARRIGTAAGDVGLEFGSWHGDWAPWNMRPVAGELLVWDWERFTTGVPMGFDALHYDLQQRISTQSDGTAAVRQTLLAASSLLAPFGVTAPSAVRLTALLYLIDLAARYLADRQAEAGARLGVLGRWLLPVLLSTVEDL</sequence>
<comment type="caution">
    <text evidence="1">The sequence shown here is derived from an EMBL/GenBank/DDBJ whole genome shotgun (WGS) entry which is preliminary data.</text>
</comment>
<evidence type="ECO:0000313" key="2">
    <source>
        <dbReference type="Proteomes" id="UP000619260"/>
    </source>
</evidence>
<name>A0A8J3YGS3_9ACTN</name>
<accession>A0A8J3YGS3</accession>
<gene>
    <name evidence="1" type="ORF">Val02_16770</name>
</gene>
<evidence type="ECO:0000313" key="1">
    <source>
        <dbReference type="EMBL" id="GIJ44791.1"/>
    </source>
</evidence>
<dbReference type="RefSeq" id="WP_203898329.1">
    <property type="nucleotide sequence ID" value="NZ_BOPF01000004.1"/>
</dbReference>
<evidence type="ECO:0008006" key="3">
    <source>
        <dbReference type="Google" id="ProtNLM"/>
    </source>
</evidence>